<evidence type="ECO:0000256" key="1">
    <source>
        <dbReference type="SAM" id="MobiDB-lite"/>
    </source>
</evidence>
<accession>A0ABW5MTE8</accession>
<feature type="transmembrane region" description="Helical" evidence="2">
    <location>
        <begin position="360"/>
        <end position="378"/>
    </location>
</feature>
<keyword evidence="2" id="KW-0812">Transmembrane</keyword>
<name>A0ABW5MTE8_9SPHI</name>
<dbReference type="RefSeq" id="WP_379082480.1">
    <property type="nucleotide sequence ID" value="NZ_JBHULL010000043.1"/>
</dbReference>
<feature type="transmembrane region" description="Helical" evidence="2">
    <location>
        <begin position="227"/>
        <end position="246"/>
    </location>
</feature>
<reference evidence="4" key="1">
    <citation type="journal article" date="2019" name="Int. J. Syst. Evol. Microbiol.">
        <title>The Global Catalogue of Microorganisms (GCM) 10K type strain sequencing project: providing services to taxonomists for standard genome sequencing and annotation.</title>
        <authorList>
            <consortium name="The Broad Institute Genomics Platform"/>
            <consortium name="The Broad Institute Genome Sequencing Center for Infectious Disease"/>
            <person name="Wu L."/>
            <person name="Ma J."/>
        </authorList>
    </citation>
    <scope>NUCLEOTIDE SEQUENCE [LARGE SCALE GENOMIC DNA]</scope>
    <source>
        <strain evidence="4">KCTC 42866</strain>
    </source>
</reference>
<proteinExistence type="predicted"/>
<comment type="caution">
    <text evidence="3">The sequence shown here is derived from an EMBL/GenBank/DDBJ whole genome shotgun (WGS) entry which is preliminary data.</text>
</comment>
<feature type="compositionally biased region" description="Basic and acidic residues" evidence="1">
    <location>
        <begin position="151"/>
        <end position="180"/>
    </location>
</feature>
<gene>
    <name evidence="3" type="ORF">ACFSR6_20650</name>
</gene>
<organism evidence="3 4">
    <name type="scientific">Pedobacter vanadiisoli</name>
    <dbReference type="NCBI Taxonomy" id="1761975"/>
    <lineage>
        <taxon>Bacteria</taxon>
        <taxon>Pseudomonadati</taxon>
        <taxon>Bacteroidota</taxon>
        <taxon>Sphingobacteriia</taxon>
        <taxon>Sphingobacteriales</taxon>
        <taxon>Sphingobacteriaceae</taxon>
        <taxon>Pedobacter</taxon>
    </lineage>
</organism>
<dbReference type="Proteomes" id="UP001597461">
    <property type="component" value="Unassembled WGS sequence"/>
</dbReference>
<keyword evidence="2" id="KW-1133">Transmembrane helix</keyword>
<evidence type="ECO:0000313" key="3">
    <source>
        <dbReference type="EMBL" id="MFD2584919.1"/>
    </source>
</evidence>
<protein>
    <submittedName>
        <fullName evidence="3">Uncharacterized protein</fullName>
    </submittedName>
</protein>
<dbReference type="EMBL" id="JBHULL010000043">
    <property type="protein sequence ID" value="MFD2584919.1"/>
    <property type="molecule type" value="Genomic_DNA"/>
</dbReference>
<feature type="region of interest" description="Disordered" evidence="1">
    <location>
        <begin position="143"/>
        <end position="180"/>
    </location>
</feature>
<evidence type="ECO:0000313" key="4">
    <source>
        <dbReference type="Proteomes" id="UP001597461"/>
    </source>
</evidence>
<keyword evidence="4" id="KW-1185">Reference proteome</keyword>
<sequence length="409" mass="47046">MPEEYRKVVFDAYQKKKREGNLSSNLLDPTPGNIREECLIIYRERERTPKDDEIFKQFFKGVDRDKGYLTVLENSLAEKFKQMPKILKGGVPNYGLRYAELLAWLIDFQPRPSTSYYTSFYKDKPSDLEEVIGTTNVKIGKPFTTITSGNDDGKQNPENEKINKDREENKQGEIIKDEKERIGKPTTPPIVIIPVKTDDVKINGGNIEQPPIIPPKPEYVPRFSPRYITISCIILLFVGTTSFAVWERLPTSIRMPHADEKFMYWDEDHYEPVKDDKQNVGAPIIPLNVQTLTEQRKINLPDTLTSYSIGKVWYKGFMKDHEFFTSAGAYPMDTTRVLKKLTPTILAKYISNNRYLKNRLIGLLYAIIFITLFGYGVSRLKKEVKQPMKKSMAEEGETLDIITSQAVSC</sequence>
<evidence type="ECO:0000256" key="2">
    <source>
        <dbReference type="SAM" id="Phobius"/>
    </source>
</evidence>
<keyword evidence="2" id="KW-0472">Membrane</keyword>